<sequence>MDGVMSACCKISVFVGVQHGPPKGNDPSRRILPHQRASQPRGLFLLKWLMFPVFEACRDTPVRAVKTMVNDFTNTTVLHIHTCASVCVCVRTNHRDFHLGMDRNRESERDAVKERLFGLCSTKSQQLFFLQADLLERHSG</sequence>
<keyword evidence="2" id="KW-1185">Reference proteome</keyword>
<dbReference type="AlphaFoldDB" id="A0A182TPW5"/>
<dbReference type="Proteomes" id="UP000075902">
    <property type="component" value="Unassembled WGS sequence"/>
</dbReference>
<protein>
    <submittedName>
        <fullName evidence="1">Uncharacterized protein</fullName>
    </submittedName>
</protein>
<reference evidence="1" key="2">
    <citation type="submission" date="2020-05" db="UniProtKB">
        <authorList>
            <consortium name="EnsemblMetazoa"/>
        </authorList>
    </citation>
    <scope>IDENTIFICATION</scope>
    <source>
        <strain evidence="1">CM1001059</strain>
    </source>
</reference>
<evidence type="ECO:0000313" key="2">
    <source>
        <dbReference type="Proteomes" id="UP000075902"/>
    </source>
</evidence>
<dbReference type="VEuPathDB" id="VectorBase:AMEC006218"/>
<name>A0A182TPW5_9DIPT</name>
<dbReference type="EnsemblMetazoa" id="AMEC006218-RA">
    <property type="protein sequence ID" value="AMEC006218-PA"/>
    <property type="gene ID" value="AMEC006218"/>
</dbReference>
<accession>A0A182TPW5</accession>
<organism evidence="1 2">
    <name type="scientific">Anopheles melas</name>
    <dbReference type="NCBI Taxonomy" id="34690"/>
    <lineage>
        <taxon>Eukaryota</taxon>
        <taxon>Metazoa</taxon>
        <taxon>Ecdysozoa</taxon>
        <taxon>Arthropoda</taxon>
        <taxon>Hexapoda</taxon>
        <taxon>Insecta</taxon>
        <taxon>Pterygota</taxon>
        <taxon>Neoptera</taxon>
        <taxon>Endopterygota</taxon>
        <taxon>Diptera</taxon>
        <taxon>Nematocera</taxon>
        <taxon>Culicoidea</taxon>
        <taxon>Culicidae</taxon>
        <taxon>Anophelinae</taxon>
        <taxon>Anopheles</taxon>
    </lineage>
</organism>
<evidence type="ECO:0000313" key="1">
    <source>
        <dbReference type="EnsemblMetazoa" id="AMEC006218-PA"/>
    </source>
</evidence>
<reference evidence="2" key="1">
    <citation type="submission" date="2014-01" db="EMBL/GenBank/DDBJ databases">
        <title>The Genome Sequence of Anopheles melas CM1001059_A (V2).</title>
        <authorList>
            <consortium name="The Broad Institute Genomics Platform"/>
            <person name="Neafsey D.E."/>
            <person name="Besansky N."/>
            <person name="Howell P."/>
            <person name="Walton C."/>
            <person name="Young S.K."/>
            <person name="Zeng Q."/>
            <person name="Gargeya S."/>
            <person name="Fitzgerald M."/>
            <person name="Haas B."/>
            <person name="Abouelleil A."/>
            <person name="Allen A.W."/>
            <person name="Alvarado L."/>
            <person name="Arachchi H.M."/>
            <person name="Berlin A.M."/>
            <person name="Chapman S.B."/>
            <person name="Gainer-Dewar J."/>
            <person name="Goldberg J."/>
            <person name="Griggs A."/>
            <person name="Gujja S."/>
            <person name="Hansen M."/>
            <person name="Howarth C."/>
            <person name="Imamovic A."/>
            <person name="Ireland A."/>
            <person name="Larimer J."/>
            <person name="McCowan C."/>
            <person name="Murphy C."/>
            <person name="Pearson M."/>
            <person name="Poon T.W."/>
            <person name="Priest M."/>
            <person name="Roberts A."/>
            <person name="Saif S."/>
            <person name="Shea T."/>
            <person name="Sisk P."/>
            <person name="Sykes S."/>
            <person name="Wortman J."/>
            <person name="Nusbaum C."/>
            <person name="Birren B."/>
        </authorList>
    </citation>
    <scope>NUCLEOTIDE SEQUENCE [LARGE SCALE GENOMIC DNA]</scope>
    <source>
        <strain evidence="2">CM1001059</strain>
    </source>
</reference>
<proteinExistence type="predicted"/>